<keyword evidence="2" id="KW-1185">Reference proteome</keyword>
<dbReference type="GeneID" id="73047979"/>
<dbReference type="RefSeq" id="WP_248653156.1">
    <property type="nucleotide sequence ID" value="NZ_CP096663.1"/>
</dbReference>
<keyword evidence="1" id="KW-0614">Plasmid</keyword>
<reference evidence="1 2" key="1">
    <citation type="submission" date="2022-04" db="EMBL/GenBank/DDBJ databases">
        <title>Diverse halophilic archaea isolated from saline environments.</title>
        <authorList>
            <person name="Cui H.-L."/>
        </authorList>
    </citation>
    <scope>NUCLEOTIDE SEQUENCE [LARGE SCALE GENOMIC DNA]</scope>
    <source>
        <strain evidence="1 2">XZYJT49</strain>
        <plasmid evidence="1 2">unnamed4</plasmid>
    </source>
</reference>
<dbReference type="Proteomes" id="UP000830729">
    <property type="component" value="Plasmid unnamed4"/>
</dbReference>
<evidence type="ECO:0000313" key="2">
    <source>
        <dbReference type="Proteomes" id="UP000830729"/>
    </source>
</evidence>
<dbReference type="AlphaFoldDB" id="A0A8U0I2P2"/>
<evidence type="ECO:0000313" key="1">
    <source>
        <dbReference type="EMBL" id="UPV77131.1"/>
    </source>
</evidence>
<dbReference type="KEGG" id="halx:M0R89_23080"/>
<geneLocation type="plasmid" evidence="1 2">
    <name>unnamed4</name>
</geneLocation>
<name>A0A8U0I2P2_9EURY</name>
<dbReference type="EMBL" id="CP096663">
    <property type="protein sequence ID" value="UPV77131.1"/>
    <property type="molecule type" value="Genomic_DNA"/>
</dbReference>
<protein>
    <submittedName>
        <fullName evidence="1">Uncharacterized protein</fullName>
    </submittedName>
</protein>
<accession>A0A8U0I2P2</accession>
<proteinExistence type="predicted"/>
<organism evidence="1 2">
    <name type="scientific">Halorussus limi</name>
    <dbReference type="NCBI Taxonomy" id="2938695"/>
    <lineage>
        <taxon>Archaea</taxon>
        <taxon>Methanobacteriati</taxon>
        <taxon>Methanobacteriota</taxon>
        <taxon>Stenosarchaea group</taxon>
        <taxon>Halobacteria</taxon>
        <taxon>Halobacteriales</taxon>
        <taxon>Haladaptataceae</taxon>
        <taxon>Halorussus</taxon>
    </lineage>
</organism>
<gene>
    <name evidence="1" type="ORF">M0R89_23080</name>
</gene>
<sequence>MLDHLDTYIETTADEERISHADAVTYLSEQGINRADARELVEQLLLKGYLYEVGDRLRIPPRI</sequence>